<dbReference type="KEGG" id="elio:KO353_12905"/>
<evidence type="ECO:0000313" key="2">
    <source>
        <dbReference type="Proteomes" id="UP000694001"/>
    </source>
</evidence>
<keyword evidence="2" id="KW-1185">Reference proteome</keyword>
<reference evidence="1" key="1">
    <citation type="submission" date="2021-06" db="EMBL/GenBank/DDBJ databases">
        <title>Elioraea tepida, sp. nov., a moderately thermophilic aerobic anoxygenic phototrophic bacterium isolated from an alkaline siliceous hot spring mat community in Yellowstone National Park, WY, USA.</title>
        <authorList>
            <person name="Saini M.K."/>
            <person name="Yoshida S."/>
            <person name="Sebastian A."/>
            <person name="Hirose S."/>
            <person name="Hara E."/>
            <person name="Tamaki H."/>
            <person name="Soulier N.T."/>
            <person name="Albert I."/>
            <person name="Hanada S."/>
            <person name="Bryant D.A."/>
            <person name="Tank M."/>
        </authorList>
    </citation>
    <scope>NUCLEOTIDE SEQUENCE</scope>
    <source>
        <strain evidence="1">MS-P2</strain>
    </source>
</reference>
<dbReference type="Proteomes" id="UP000694001">
    <property type="component" value="Chromosome"/>
</dbReference>
<dbReference type="AlphaFoldDB" id="A0A975U1Y4"/>
<dbReference type="RefSeq" id="WP_218285134.1">
    <property type="nucleotide sequence ID" value="NZ_CP076448.1"/>
</dbReference>
<proteinExistence type="predicted"/>
<name>A0A975U1Y4_9PROT</name>
<sequence>MIVLVGLGLAGPFAVSPTLHLAPRSSGLASLLWLAFSVARAGAPEQGTARTPLGFLDAAALQRVSPKARMLALATAKQQA</sequence>
<gene>
    <name evidence="1" type="ORF">KO353_12905</name>
</gene>
<organism evidence="1 2">
    <name type="scientific">Elioraea tepida</name>
    <dbReference type="NCBI Taxonomy" id="2843330"/>
    <lineage>
        <taxon>Bacteria</taxon>
        <taxon>Pseudomonadati</taxon>
        <taxon>Pseudomonadota</taxon>
        <taxon>Alphaproteobacteria</taxon>
        <taxon>Acetobacterales</taxon>
        <taxon>Elioraeaceae</taxon>
        <taxon>Elioraea</taxon>
    </lineage>
</organism>
<evidence type="ECO:0000313" key="1">
    <source>
        <dbReference type="EMBL" id="QXM24154.1"/>
    </source>
</evidence>
<accession>A0A975U1Y4</accession>
<dbReference type="EMBL" id="CP076448">
    <property type="protein sequence ID" value="QXM24154.1"/>
    <property type="molecule type" value="Genomic_DNA"/>
</dbReference>
<protein>
    <submittedName>
        <fullName evidence="1">Uncharacterized protein</fullName>
    </submittedName>
</protein>